<evidence type="ECO:0000313" key="2">
    <source>
        <dbReference type="Proteomes" id="UP001232001"/>
    </source>
</evidence>
<gene>
    <name evidence="1" type="ORF">P8625_12010</name>
</gene>
<dbReference type="RefSeq" id="WP_279650696.1">
    <property type="nucleotide sequence ID" value="NZ_CP122539.1"/>
</dbReference>
<organism evidence="1 2">
    <name type="scientific">Tenacibaculum tangerinum</name>
    <dbReference type="NCBI Taxonomy" id="3038772"/>
    <lineage>
        <taxon>Bacteria</taxon>
        <taxon>Pseudomonadati</taxon>
        <taxon>Bacteroidota</taxon>
        <taxon>Flavobacteriia</taxon>
        <taxon>Flavobacteriales</taxon>
        <taxon>Flavobacteriaceae</taxon>
        <taxon>Tenacibaculum</taxon>
    </lineage>
</organism>
<accession>A0ABY8L002</accession>
<reference evidence="1 2" key="1">
    <citation type="submission" date="2023-04" db="EMBL/GenBank/DDBJ databases">
        <title>Tenacibaculum tangerinum sp. nov., isolated from sea tidal flat of South Korea.</title>
        <authorList>
            <person name="Lee S.H."/>
            <person name="Kim J.-J."/>
        </authorList>
    </citation>
    <scope>NUCLEOTIDE SEQUENCE [LARGE SCALE GENOMIC DNA]</scope>
    <source>
        <strain evidence="1 2">GRR-S3-23</strain>
    </source>
</reference>
<proteinExistence type="predicted"/>
<name>A0ABY8L002_9FLAO</name>
<evidence type="ECO:0008006" key="3">
    <source>
        <dbReference type="Google" id="ProtNLM"/>
    </source>
</evidence>
<keyword evidence="2" id="KW-1185">Reference proteome</keyword>
<dbReference type="Proteomes" id="UP001232001">
    <property type="component" value="Chromosome"/>
</dbReference>
<dbReference type="EMBL" id="CP122539">
    <property type="protein sequence ID" value="WGH74802.1"/>
    <property type="molecule type" value="Genomic_DNA"/>
</dbReference>
<evidence type="ECO:0000313" key="1">
    <source>
        <dbReference type="EMBL" id="WGH74802.1"/>
    </source>
</evidence>
<sequence length="183" mass="22042">MTLPSFLNTLRSNWEILLPQLVKEAKKSFKNKIEIDFEDDSFLHKIPSSFGVYIFEILPNENFSKELFSKKWKSYKNIKCPNISSSFHKNKDIHNQWNNFYMGKSENLRKRIKEHCFHDFPKTTYGLKLKDRHELKKNSTFSVAYYELKEMDSFLENKEILQFVITNLERSLRNEFQLWVGKQ</sequence>
<protein>
    <recommendedName>
        <fullName evidence="3">GIY-YIG domain-containing protein</fullName>
    </recommendedName>
</protein>